<feature type="region of interest" description="Disordered" evidence="2">
    <location>
        <begin position="373"/>
        <end position="457"/>
    </location>
</feature>
<evidence type="ECO:0000256" key="1">
    <source>
        <dbReference type="SAM" id="Coils"/>
    </source>
</evidence>
<dbReference type="OrthoDB" id="4203839at2759"/>
<proteinExistence type="predicted"/>
<name>A0A2T3AWX0_AMORE</name>
<accession>A0A2T3AWX0</accession>
<evidence type="ECO:0000256" key="2">
    <source>
        <dbReference type="SAM" id="MobiDB-lite"/>
    </source>
</evidence>
<dbReference type="GeneID" id="36572518"/>
<reference evidence="3 4" key="1">
    <citation type="journal article" date="2018" name="New Phytol.">
        <title>Comparative genomics and transcriptomics depict ericoid mycorrhizal fungi as versatile saprotrophs and plant mutualists.</title>
        <authorList>
            <person name="Martino E."/>
            <person name="Morin E."/>
            <person name="Grelet G.A."/>
            <person name="Kuo A."/>
            <person name="Kohler A."/>
            <person name="Daghino S."/>
            <person name="Barry K.W."/>
            <person name="Cichocki N."/>
            <person name="Clum A."/>
            <person name="Dockter R.B."/>
            <person name="Hainaut M."/>
            <person name="Kuo R.C."/>
            <person name="LaButti K."/>
            <person name="Lindahl B.D."/>
            <person name="Lindquist E.A."/>
            <person name="Lipzen A."/>
            <person name="Khouja H.R."/>
            <person name="Magnuson J."/>
            <person name="Murat C."/>
            <person name="Ohm R.A."/>
            <person name="Singer S.W."/>
            <person name="Spatafora J.W."/>
            <person name="Wang M."/>
            <person name="Veneault-Fourrey C."/>
            <person name="Henrissat B."/>
            <person name="Grigoriev I.V."/>
            <person name="Martin F.M."/>
            <person name="Perotto S."/>
        </authorList>
    </citation>
    <scope>NUCLEOTIDE SEQUENCE [LARGE SCALE GENOMIC DNA]</scope>
    <source>
        <strain evidence="3 4">ATCC 22711</strain>
    </source>
</reference>
<feature type="compositionally biased region" description="Low complexity" evidence="2">
    <location>
        <begin position="84"/>
        <end position="100"/>
    </location>
</feature>
<sequence>MSSNGHFHSNDPYNHPTGLNSHPVSRHPSALVRLVEATGRTRGSAATPRPPDVLSPAPQRGYQTQNHLTNINHNLNNTRPNQGSFSNRIASSPSSASSSAINEAVRNRNQSSSTQYPNPNQNQGFNNRNQSFSAQHSNPNQNQGFNNRNRNFSAAQLHGSQNQGQGFLPRITGSQASMQRQGLGSNMPPMTADQLAAQFQSILTDLQQTVARNPNMPTATRDMLSQQLLRIGRNFTESQQRLQQDLDRVRNERNTIQGQLDEARRQLNSVIEDRARISGERDALQLRVSELGLKSKKSIERIEDVERRWKKMNEELLERIRFQEEQLRGKRALWMDANPTSSARRNAMSALHDPFGNSPVSSQTSVLDRGITTTMNSPSVANTSQSTFSPQDQNTFDRAKGTLPQSQSTYGPAPLLGLPSSQSGPHDQPGASDIAGPPSGMTLRRRIPSMPYGKASPGIPIRSEINYDSNYRIHTEPRSECGALTPEDEVAEEFREAISKIYGLIESWVKSHTNLPHEETDKDIASSNEVLWDYMMNCTFPGRRQEAHNRVISLLRNPKTRFWFVMRMVVTYCVKDMMSVEAFKAFGPSVTETIEDVKKKLEERGLANDARQVLIDRQSEAVQSLVDSSEFVDFRTNQLHFHTKRLRNMLGPVLNVGCSRSDAGKGLGAIAVAAWDLSVKMHTSCRSFQIYFPETSSRFTTATMVAKDARLDTTLLLQMRQARLMLVITPVITMRDDRGTSILTKNLHMSNVLIMDALHPDGLIRPGSPRLRLLPPDTVNYF</sequence>
<dbReference type="STRING" id="857342.A0A2T3AWX0"/>
<evidence type="ECO:0000313" key="3">
    <source>
        <dbReference type="EMBL" id="PSS13177.1"/>
    </source>
</evidence>
<dbReference type="AlphaFoldDB" id="A0A2T3AWX0"/>
<evidence type="ECO:0000313" key="4">
    <source>
        <dbReference type="Proteomes" id="UP000241818"/>
    </source>
</evidence>
<feature type="compositionally biased region" description="Low complexity" evidence="2">
    <location>
        <begin position="63"/>
        <end position="77"/>
    </location>
</feature>
<dbReference type="Proteomes" id="UP000241818">
    <property type="component" value="Unassembled WGS sequence"/>
</dbReference>
<keyword evidence="1" id="KW-0175">Coiled coil</keyword>
<protein>
    <submittedName>
        <fullName evidence="3">Uncharacterized protein</fullName>
    </submittedName>
</protein>
<gene>
    <name evidence="3" type="ORF">M430DRAFT_21088</name>
</gene>
<feature type="region of interest" description="Disordered" evidence="2">
    <location>
        <begin position="39"/>
        <end position="148"/>
    </location>
</feature>
<dbReference type="InParanoid" id="A0A2T3AWX0"/>
<feature type="compositionally biased region" description="Low complexity" evidence="2">
    <location>
        <begin position="115"/>
        <end position="130"/>
    </location>
</feature>
<feature type="coiled-coil region" evidence="1">
    <location>
        <begin position="239"/>
        <end position="333"/>
    </location>
</feature>
<feature type="compositionally biased region" description="Low complexity" evidence="2">
    <location>
        <begin position="138"/>
        <end position="148"/>
    </location>
</feature>
<feature type="compositionally biased region" description="Polar residues" evidence="2">
    <location>
        <begin position="373"/>
        <end position="394"/>
    </location>
</feature>
<feature type="region of interest" description="Disordered" evidence="2">
    <location>
        <begin position="1"/>
        <end position="26"/>
    </location>
</feature>
<keyword evidence="4" id="KW-1185">Reference proteome</keyword>
<dbReference type="EMBL" id="KZ679014">
    <property type="protein sequence ID" value="PSS13177.1"/>
    <property type="molecule type" value="Genomic_DNA"/>
</dbReference>
<organism evidence="3 4">
    <name type="scientific">Amorphotheca resinae ATCC 22711</name>
    <dbReference type="NCBI Taxonomy" id="857342"/>
    <lineage>
        <taxon>Eukaryota</taxon>
        <taxon>Fungi</taxon>
        <taxon>Dikarya</taxon>
        <taxon>Ascomycota</taxon>
        <taxon>Pezizomycotina</taxon>
        <taxon>Leotiomycetes</taxon>
        <taxon>Helotiales</taxon>
        <taxon>Amorphothecaceae</taxon>
        <taxon>Amorphotheca</taxon>
    </lineage>
</organism>
<dbReference type="RefSeq" id="XP_024719168.1">
    <property type="nucleotide sequence ID" value="XM_024864437.1"/>
</dbReference>